<evidence type="ECO:0000259" key="2">
    <source>
        <dbReference type="Pfam" id="PF14780"/>
    </source>
</evidence>
<sequence length="346" mass="39227">MVSDGCPGTEEEGRLKAFLVHLRIEASILDRMVYKNKNQHRRCHYFQSLLKVRRDVQLLLSARLEDILTSTSQVIHGRNPAQRIYLLERLKNRTLRGTNNFHERLLGVARLLSQIVEAILRAATQISSLLAKSFFMGFSLTILSLLARLRVLVQQMLVDCVSIFKKVSSLSQERHSVNLTKNGIEAFREYYPPSGPIISLECAWEGDKFVLIEREHFNNRDEKDFGVASLEAPDMQYEVLGFESEEDAGDRQDPENITIKPLGEVPCEVDPQIAGIPVSTPKLINDPSLKRKVAFVSVTRTSEESKIRRDKKPRLDDMPSSNPQTGDSKDPFFNMLTAVNVKGSLF</sequence>
<dbReference type="EMBL" id="LR746267">
    <property type="protein sequence ID" value="CAA7394491.1"/>
    <property type="molecule type" value="Genomic_DNA"/>
</dbReference>
<dbReference type="PANTHER" id="PTHR34786">
    <property type="entry name" value="OS09G0504900 PROTEIN"/>
    <property type="match status" value="1"/>
</dbReference>
<keyword evidence="4" id="KW-1185">Reference proteome</keyword>
<dbReference type="OrthoDB" id="114080at2759"/>
<reference evidence="3" key="1">
    <citation type="submission" date="2020-02" db="EMBL/GenBank/DDBJ databases">
        <authorList>
            <person name="Scholz U."/>
            <person name="Mascher M."/>
            <person name="Fiebig A."/>
        </authorList>
    </citation>
    <scope>NUCLEOTIDE SEQUENCE</scope>
</reference>
<gene>
    <name evidence="3" type="ORF">SI8410_04005152</name>
</gene>
<name>A0A7I8K9U9_SPIIN</name>
<protein>
    <recommendedName>
        <fullName evidence="2">Nucleolus and neural progenitor protein-like N-terminal domain-containing protein</fullName>
    </recommendedName>
</protein>
<dbReference type="AlphaFoldDB" id="A0A7I8K9U9"/>
<feature type="region of interest" description="Disordered" evidence="1">
    <location>
        <begin position="304"/>
        <end position="331"/>
    </location>
</feature>
<dbReference type="Pfam" id="PF14780">
    <property type="entry name" value="NEPRO_N"/>
    <property type="match status" value="1"/>
</dbReference>
<evidence type="ECO:0000256" key="1">
    <source>
        <dbReference type="SAM" id="MobiDB-lite"/>
    </source>
</evidence>
<organism evidence="3 4">
    <name type="scientific">Spirodela intermedia</name>
    <name type="common">Intermediate duckweed</name>
    <dbReference type="NCBI Taxonomy" id="51605"/>
    <lineage>
        <taxon>Eukaryota</taxon>
        <taxon>Viridiplantae</taxon>
        <taxon>Streptophyta</taxon>
        <taxon>Embryophyta</taxon>
        <taxon>Tracheophyta</taxon>
        <taxon>Spermatophyta</taxon>
        <taxon>Magnoliopsida</taxon>
        <taxon>Liliopsida</taxon>
        <taxon>Araceae</taxon>
        <taxon>Lemnoideae</taxon>
        <taxon>Spirodela</taxon>
    </lineage>
</organism>
<dbReference type="Proteomes" id="UP000663760">
    <property type="component" value="Chromosome 4"/>
</dbReference>
<accession>A0A7I8K9U9</accession>
<evidence type="ECO:0000313" key="4">
    <source>
        <dbReference type="Proteomes" id="UP000663760"/>
    </source>
</evidence>
<dbReference type="InterPro" id="IPR027951">
    <property type="entry name" value="Nepro_N"/>
</dbReference>
<proteinExistence type="predicted"/>
<evidence type="ECO:0000313" key="3">
    <source>
        <dbReference type="EMBL" id="CAA7394491.1"/>
    </source>
</evidence>
<feature type="domain" description="Nucleolus and neural progenitor protein-like N-terminal" evidence="2">
    <location>
        <begin position="19"/>
        <end position="166"/>
    </location>
</feature>
<feature type="compositionally biased region" description="Basic and acidic residues" evidence="1">
    <location>
        <begin position="304"/>
        <end position="317"/>
    </location>
</feature>
<dbReference type="PANTHER" id="PTHR34786:SF1">
    <property type="entry name" value="OS09G0504900 PROTEIN"/>
    <property type="match status" value="1"/>
</dbReference>